<organism evidence="5 6">
    <name type="scientific">Aureococcus anophagefferens</name>
    <name type="common">Harmful bloom alga</name>
    <dbReference type="NCBI Taxonomy" id="44056"/>
    <lineage>
        <taxon>Eukaryota</taxon>
        <taxon>Sar</taxon>
        <taxon>Stramenopiles</taxon>
        <taxon>Ochrophyta</taxon>
        <taxon>Pelagophyceae</taxon>
        <taxon>Pelagomonadales</taxon>
        <taxon>Pelagomonadaceae</taxon>
        <taxon>Aureococcus</taxon>
    </lineage>
</organism>
<feature type="compositionally biased region" description="Basic residues" evidence="4">
    <location>
        <begin position="1134"/>
        <end position="1144"/>
    </location>
</feature>
<dbReference type="InterPro" id="IPR011990">
    <property type="entry name" value="TPR-like_helical_dom_sf"/>
</dbReference>
<name>A0ABR1G1L6_AURAN</name>
<dbReference type="Pfam" id="PF13374">
    <property type="entry name" value="TPR_10"/>
    <property type="match status" value="2"/>
</dbReference>
<keyword evidence="2 3" id="KW-0802">TPR repeat</keyword>
<evidence type="ECO:0000256" key="4">
    <source>
        <dbReference type="SAM" id="MobiDB-lite"/>
    </source>
</evidence>
<reference evidence="5 6" key="1">
    <citation type="submission" date="2024-03" db="EMBL/GenBank/DDBJ databases">
        <title>Aureococcus anophagefferens CCMP1851 and Kratosvirus quantuckense: Draft genome of a second virus-susceptible host strain in the model system.</title>
        <authorList>
            <person name="Chase E."/>
            <person name="Truchon A.R."/>
            <person name="Schepens W."/>
            <person name="Wilhelm S.W."/>
        </authorList>
    </citation>
    <scope>NUCLEOTIDE SEQUENCE [LARGE SCALE GENOMIC DNA]</scope>
    <source>
        <strain evidence="5 6">CCMP1851</strain>
    </source>
</reference>
<dbReference type="PANTHER" id="PTHR45641">
    <property type="entry name" value="TETRATRICOPEPTIDE REPEAT PROTEIN (AFU_ORTHOLOGUE AFUA_6G03870)"/>
    <property type="match status" value="1"/>
</dbReference>
<dbReference type="PANTHER" id="PTHR45641:SF19">
    <property type="entry name" value="NEPHROCYSTIN-3"/>
    <property type="match status" value="1"/>
</dbReference>
<comment type="caution">
    <text evidence="5">The sequence shown here is derived from an EMBL/GenBank/DDBJ whole genome shotgun (WGS) entry which is preliminary data.</text>
</comment>
<evidence type="ECO:0000313" key="6">
    <source>
        <dbReference type="Proteomes" id="UP001363151"/>
    </source>
</evidence>
<evidence type="ECO:0008006" key="7">
    <source>
        <dbReference type="Google" id="ProtNLM"/>
    </source>
</evidence>
<feature type="compositionally biased region" description="Low complexity" evidence="4">
    <location>
        <begin position="1145"/>
        <end position="1163"/>
    </location>
</feature>
<dbReference type="SUPFAM" id="SSF48452">
    <property type="entry name" value="TPR-like"/>
    <property type="match status" value="5"/>
</dbReference>
<dbReference type="PROSITE" id="PS50005">
    <property type="entry name" value="TPR"/>
    <property type="match status" value="1"/>
</dbReference>
<accession>A0ABR1G1L6</accession>
<evidence type="ECO:0000256" key="3">
    <source>
        <dbReference type="PROSITE-ProRule" id="PRU00339"/>
    </source>
</evidence>
<feature type="region of interest" description="Disordered" evidence="4">
    <location>
        <begin position="1134"/>
        <end position="1202"/>
    </location>
</feature>
<feature type="region of interest" description="Disordered" evidence="4">
    <location>
        <begin position="986"/>
        <end position="1044"/>
    </location>
</feature>
<dbReference type="Pfam" id="PF13424">
    <property type="entry name" value="TPR_12"/>
    <property type="match status" value="6"/>
</dbReference>
<dbReference type="SUPFAM" id="SSF81301">
    <property type="entry name" value="Nucleotidyltransferase"/>
    <property type="match status" value="1"/>
</dbReference>
<keyword evidence="1" id="KW-0677">Repeat</keyword>
<dbReference type="SMART" id="SM00028">
    <property type="entry name" value="TPR"/>
    <property type="match status" value="12"/>
</dbReference>
<feature type="repeat" description="TPR" evidence="3">
    <location>
        <begin position="778"/>
        <end position="811"/>
    </location>
</feature>
<gene>
    <name evidence="5" type="ORF">SO694_00013150</name>
</gene>
<evidence type="ECO:0000256" key="2">
    <source>
        <dbReference type="ARBA" id="ARBA00022803"/>
    </source>
</evidence>
<dbReference type="Gene3D" id="1.25.40.10">
    <property type="entry name" value="Tetratricopeptide repeat domain"/>
    <property type="match status" value="4"/>
</dbReference>
<feature type="compositionally biased region" description="Low complexity" evidence="4">
    <location>
        <begin position="1171"/>
        <end position="1185"/>
    </location>
</feature>
<proteinExistence type="predicted"/>
<feature type="compositionally biased region" description="Basic residues" evidence="4">
    <location>
        <begin position="994"/>
        <end position="1004"/>
    </location>
</feature>
<protein>
    <recommendedName>
        <fullName evidence="7">MalT-like TPR region domain-containing protein</fullName>
    </recommendedName>
</protein>
<evidence type="ECO:0000313" key="5">
    <source>
        <dbReference type="EMBL" id="KAK7242192.1"/>
    </source>
</evidence>
<dbReference type="Proteomes" id="UP001363151">
    <property type="component" value="Unassembled WGS sequence"/>
</dbReference>
<feature type="compositionally biased region" description="Low complexity" evidence="4">
    <location>
        <begin position="1007"/>
        <end position="1037"/>
    </location>
</feature>
<keyword evidence="6" id="KW-1185">Reference proteome</keyword>
<dbReference type="EMBL" id="JBBJCI010000146">
    <property type="protein sequence ID" value="KAK7242192.1"/>
    <property type="molecule type" value="Genomic_DNA"/>
</dbReference>
<evidence type="ECO:0000256" key="1">
    <source>
        <dbReference type="ARBA" id="ARBA00022737"/>
    </source>
</evidence>
<dbReference type="InterPro" id="IPR019734">
    <property type="entry name" value="TPR_rpt"/>
</dbReference>
<dbReference type="InterPro" id="IPR043519">
    <property type="entry name" value="NT_sf"/>
</dbReference>
<sequence>MGTGASSPSGYSEVELLETIGGLYDAEARKAFEYHGKDDDDGVRRVSEKTCRHFAKKRPWLLDADKVVVGNLRLLRAARLGVEKACLEHLGGACLKLTDRRGSGFEADEVLQRSLGDGQPVRDADGLYAAAKRCEEVFRHEVGAAAFRAGSETFAVLPLKSRGRAVRKADREFGARGKHVSHFCRLYDVVRGNIRCKDEAELAGVYASLAGDAVLRIVRTRNRFRSPNWNGYRDLLLTLAVKVGNVDHYCELQLEVAAVADAGRRLRSYEVYVYFREFFSHGGRRDGEHDKVRLLLAGSGGKIETIQAYVDRFADESDALTHLVHFLGHHGREHIPEVAERIACLGNRRTAVEADWALGMSAIDEKALEAELRDEGRYDHGTARMSVVVGHHSADGATFDLSANELAAKLMREYKYVDAEHLLRKALGVFTRELGEDHPHVALALDNLCVCLREQDKHAEAGPLYEKALSIAVRRGGPWHPDVATTLAGWASCLRQQGHYGEAVPLYERSLKIWEKHLGGDHVHVAEILQKLAQALNCEEEHARAIVHLQRAVAIREKHQGPDHGDVAADLAGIADAHAALGEHDKAEEPLRRALDIWEDQLGSTTHPLLSTVVNKFALLLRNLGNFQESELYYRRAIAICKEQLGEEHGDYANALRNLASLYELVHSRRHECEPLYRKVLRIREAENGSDDPSVAGALLDLGRSLLVQDRFAEPILRRALKIRERRGGHDTLEVAETLDALATARSKSSDVESALSLYGRAIEIKEKLLGPDDVAVASSVHNLAELHKRRRDYDAARPLFERALRIGRAKLAPDSTPLATTMANYARCLEKQGDHAAAEGLLAEALASREKDAKGRADVAVAKTSFALGAVLEAQDKLAKAEERYRACLAIYEDVLGDKDVRVATCLTALGRVLKRQPRRRDETVAVYRRALKIREKKQGTDHLDVAYCYDHLGAMLRGAGNYAEAAPLYLAAARIREKRLGPEDPLTVKTARNYRRVVRKRDRPPSAGSSRPGSPLSDDESSVASSSSRSTASGSPDKGLRSTAKRKALWAFAKARTKGANAFSKKQAPEPALGALGAIVEKGEDPAAPEPAARASARRGSVQRLFGRSLKMMMHGAKVAAGAKRRAARRRQLRGGAKRATARRGFGATWRAKVEAPAGARPRARGRSSRTSTRAVRAGGRAFAGERRARARTGARTSPN</sequence>